<evidence type="ECO:0000256" key="7">
    <source>
        <dbReference type="ARBA" id="ARBA00022989"/>
    </source>
</evidence>
<comment type="subcellular location">
    <subcellularLocation>
        <location evidence="1">Endoplasmic reticulum membrane</location>
        <topology evidence="1">Multi-pass membrane protein</topology>
    </subcellularLocation>
</comment>
<name>A0ABP0TIN2_9BRYO</name>
<dbReference type="InterPro" id="IPR013657">
    <property type="entry name" value="SCL35B1-4/HUT1"/>
</dbReference>
<feature type="region of interest" description="Disordered" evidence="9">
    <location>
        <begin position="1"/>
        <end position="32"/>
    </location>
</feature>
<evidence type="ECO:0000256" key="3">
    <source>
        <dbReference type="ARBA" id="ARBA00022448"/>
    </source>
</evidence>
<dbReference type="Pfam" id="PF08449">
    <property type="entry name" value="UAA"/>
    <property type="match status" value="1"/>
</dbReference>
<keyword evidence="12" id="KW-1185">Reference proteome</keyword>
<feature type="transmembrane region" description="Helical" evidence="10">
    <location>
        <begin position="79"/>
        <end position="99"/>
    </location>
</feature>
<feature type="non-terminal residue" evidence="11">
    <location>
        <position position="334"/>
    </location>
</feature>
<reference evidence="11" key="1">
    <citation type="submission" date="2024-02" db="EMBL/GenBank/DDBJ databases">
        <authorList>
            <consortium name="ELIXIR-Norway"/>
            <consortium name="Elixir Norway"/>
        </authorList>
    </citation>
    <scope>NUCLEOTIDE SEQUENCE</scope>
</reference>
<keyword evidence="4" id="KW-0050">Antiport</keyword>
<evidence type="ECO:0000256" key="6">
    <source>
        <dbReference type="ARBA" id="ARBA00022824"/>
    </source>
</evidence>
<keyword evidence="6" id="KW-0256">Endoplasmic reticulum</keyword>
<sequence>MRGKGRIGGKARSDVSSRNDTPPPASSSKSEESNVSKTATFLLCVAAIYASYISQGLLQENISTKKYGKDEQRFQYLAFLNLMQCAVCFLWSFAMLRIWPGQYRSNPPPLKAYCAPSVSNTIGPACGILALRYISYPAQVLAKSSKMVPVMVMGGIVYGVHYTLQEYLCTFLVAGGVSVFALNKSSSSPSRVAIPNAPLGYSLCLINLACDGFTNASQDSLTARYPGVNAWHIMMGMNFWGTLYMSLFLFLVPGAGGYPALSFCVSNPDVSWDIFWFCICGAVGQNFIFLTISHFGALTNTTVTTTPKWGFTNSSWGSGALKRFFQNTALHIKV</sequence>
<keyword evidence="3" id="KW-0813">Transport</keyword>
<dbReference type="Proteomes" id="UP001497512">
    <property type="component" value="Chromosome 11"/>
</dbReference>
<evidence type="ECO:0000256" key="8">
    <source>
        <dbReference type="ARBA" id="ARBA00023136"/>
    </source>
</evidence>
<evidence type="ECO:0000256" key="9">
    <source>
        <dbReference type="SAM" id="MobiDB-lite"/>
    </source>
</evidence>
<dbReference type="PANTHER" id="PTHR10778">
    <property type="entry name" value="SOLUTE CARRIER FAMILY 35 MEMBER B"/>
    <property type="match status" value="1"/>
</dbReference>
<evidence type="ECO:0000256" key="2">
    <source>
        <dbReference type="ARBA" id="ARBA00008349"/>
    </source>
</evidence>
<accession>A0ABP0TIN2</accession>
<evidence type="ECO:0008006" key="13">
    <source>
        <dbReference type="Google" id="ProtNLM"/>
    </source>
</evidence>
<feature type="transmembrane region" description="Helical" evidence="10">
    <location>
        <begin position="274"/>
        <end position="298"/>
    </location>
</feature>
<feature type="non-terminal residue" evidence="11">
    <location>
        <position position="1"/>
    </location>
</feature>
<feature type="transmembrane region" description="Helical" evidence="10">
    <location>
        <begin position="243"/>
        <end position="262"/>
    </location>
</feature>
<evidence type="ECO:0000256" key="4">
    <source>
        <dbReference type="ARBA" id="ARBA00022449"/>
    </source>
</evidence>
<gene>
    <name evidence="11" type="ORF">CSSPTR1EN2_LOCUS4040</name>
</gene>
<keyword evidence="8 10" id="KW-0472">Membrane</keyword>
<proteinExistence type="inferred from homology"/>
<evidence type="ECO:0000256" key="10">
    <source>
        <dbReference type="SAM" id="Phobius"/>
    </source>
</evidence>
<keyword evidence="5 10" id="KW-0812">Transmembrane</keyword>
<comment type="similarity">
    <text evidence="2">Belongs to the nucleotide-sugar transporter family. UDP-galactose:UMP antiporter (TC 2.A.7.11) subfamily.</text>
</comment>
<evidence type="ECO:0000256" key="1">
    <source>
        <dbReference type="ARBA" id="ARBA00004477"/>
    </source>
</evidence>
<dbReference type="EMBL" id="OZ019903">
    <property type="protein sequence ID" value="CAK9197570.1"/>
    <property type="molecule type" value="Genomic_DNA"/>
</dbReference>
<evidence type="ECO:0000256" key="5">
    <source>
        <dbReference type="ARBA" id="ARBA00022692"/>
    </source>
</evidence>
<organism evidence="11 12">
    <name type="scientific">Sphagnum troendelagicum</name>
    <dbReference type="NCBI Taxonomy" id="128251"/>
    <lineage>
        <taxon>Eukaryota</taxon>
        <taxon>Viridiplantae</taxon>
        <taxon>Streptophyta</taxon>
        <taxon>Embryophyta</taxon>
        <taxon>Bryophyta</taxon>
        <taxon>Sphagnophytina</taxon>
        <taxon>Sphagnopsida</taxon>
        <taxon>Sphagnales</taxon>
        <taxon>Sphagnaceae</taxon>
        <taxon>Sphagnum</taxon>
    </lineage>
</organism>
<protein>
    <recommendedName>
        <fullName evidence="13">UDP-galactose transporter</fullName>
    </recommendedName>
</protein>
<keyword evidence="7 10" id="KW-1133">Transmembrane helix</keyword>
<evidence type="ECO:0000313" key="11">
    <source>
        <dbReference type="EMBL" id="CAK9197570.1"/>
    </source>
</evidence>
<evidence type="ECO:0000313" key="12">
    <source>
        <dbReference type="Proteomes" id="UP001497512"/>
    </source>
</evidence>
<dbReference type="PANTHER" id="PTHR10778:SF10">
    <property type="entry name" value="SOLUTE CARRIER FAMILY 35 MEMBER B1"/>
    <property type="match status" value="1"/>
</dbReference>